<dbReference type="PANTHER" id="PTHR43547:SF2">
    <property type="entry name" value="HYBRID SIGNAL TRANSDUCTION HISTIDINE KINASE C"/>
    <property type="match status" value="1"/>
</dbReference>
<dbReference type="AlphaFoldDB" id="A0A7S8E669"/>
<dbReference type="Gene3D" id="3.30.565.10">
    <property type="entry name" value="Histidine kinase-like ATPase, C-terminal domain"/>
    <property type="match status" value="1"/>
</dbReference>
<dbReference type="Pfam" id="PF00512">
    <property type="entry name" value="HisKA"/>
    <property type="match status" value="1"/>
</dbReference>
<evidence type="ECO:0000256" key="6">
    <source>
        <dbReference type="SAM" id="Coils"/>
    </source>
</evidence>
<evidence type="ECO:0000313" key="9">
    <source>
        <dbReference type="EMBL" id="QPC81023.1"/>
    </source>
</evidence>
<feature type="transmembrane region" description="Helical" evidence="7">
    <location>
        <begin position="80"/>
        <end position="102"/>
    </location>
</feature>
<gene>
    <name evidence="9" type="ORF">G4Y79_15065</name>
</gene>
<dbReference type="EMBL" id="CP062983">
    <property type="protein sequence ID" value="QPC81023.1"/>
    <property type="molecule type" value="Genomic_DNA"/>
</dbReference>
<feature type="transmembrane region" description="Helical" evidence="7">
    <location>
        <begin position="114"/>
        <end position="136"/>
    </location>
</feature>
<dbReference type="InterPro" id="IPR003661">
    <property type="entry name" value="HisK_dim/P_dom"/>
</dbReference>
<feature type="domain" description="Histidine kinase" evidence="8">
    <location>
        <begin position="872"/>
        <end position="1101"/>
    </location>
</feature>
<dbReference type="PROSITE" id="PS50109">
    <property type="entry name" value="HIS_KIN"/>
    <property type="match status" value="1"/>
</dbReference>
<dbReference type="PRINTS" id="PR00344">
    <property type="entry name" value="BCTRLSENSOR"/>
</dbReference>
<dbReference type="SUPFAM" id="SSF55781">
    <property type="entry name" value="GAF domain-like"/>
    <property type="match status" value="1"/>
</dbReference>
<evidence type="ECO:0000256" key="7">
    <source>
        <dbReference type="SAM" id="Phobius"/>
    </source>
</evidence>
<dbReference type="PANTHER" id="PTHR43547">
    <property type="entry name" value="TWO-COMPONENT HISTIDINE KINASE"/>
    <property type="match status" value="1"/>
</dbReference>
<comment type="catalytic activity">
    <reaction evidence="1">
        <text>ATP + protein L-histidine = ADP + protein N-phospho-L-histidine.</text>
        <dbReference type="EC" id="2.7.13.3"/>
    </reaction>
</comment>
<evidence type="ECO:0000256" key="2">
    <source>
        <dbReference type="ARBA" id="ARBA00012438"/>
    </source>
</evidence>
<dbReference type="Gene3D" id="1.20.5.1160">
    <property type="entry name" value="Vasodilator-stimulated phosphoprotein"/>
    <property type="match status" value="1"/>
</dbReference>
<dbReference type="SUPFAM" id="SSF55874">
    <property type="entry name" value="ATPase domain of HSP90 chaperone/DNA topoisomerase II/histidine kinase"/>
    <property type="match status" value="1"/>
</dbReference>
<dbReference type="KEGG" id="pmet:G4Y79_15065"/>
<keyword evidence="6" id="KW-0175">Coiled coil</keyword>
<feature type="coiled-coil region" evidence="6">
    <location>
        <begin position="430"/>
        <end position="852"/>
    </location>
</feature>
<evidence type="ECO:0000259" key="8">
    <source>
        <dbReference type="PROSITE" id="PS50109"/>
    </source>
</evidence>
<dbReference type="SMART" id="SM00388">
    <property type="entry name" value="HisKA"/>
    <property type="match status" value="1"/>
</dbReference>
<keyword evidence="7" id="KW-1133">Transmembrane helix</keyword>
<reference evidence="9 10" key="1">
    <citation type="submission" date="2020-02" db="EMBL/GenBank/DDBJ databases">
        <authorList>
            <person name="Zheng R.K."/>
            <person name="Sun C.M."/>
        </authorList>
    </citation>
    <scope>NUCLEOTIDE SEQUENCE [LARGE SCALE GENOMIC DNA]</scope>
    <source>
        <strain evidence="10">rifampicinis</strain>
    </source>
</reference>
<accession>A0A7S8E669</accession>
<keyword evidence="10" id="KW-1185">Reference proteome</keyword>
<dbReference type="SMART" id="SM00387">
    <property type="entry name" value="HATPase_c"/>
    <property type="match status" value="1"/>
</dbReference>
<dbReference type="RefSeq" id="WP_195169096.1">
    <property type="nucleotide sequence ID" value="NZ_CP062983.1"/>
</dbReference>
<evidence type="ECO:0000256" key="4">
    <source>
        <dbReference type="ARBA" id="ARBA00022777"/>
    </source>
</evidence>
<dbReference type="Pfam" id="PF02518">
    <property type="entry name" value="HATPase_c"/>
    <property type="match status" value="1"/>
</dbReference>
<dbReference type="EC" id="2.7.13.3" evidence="2"/>
<protein>
    <recommendedName>
        <fullName evidence="2">histidine kinase</fullName>
        <ecNumber evidence="2">2.7.13.3</ecNumber>
    </recommendedName>
</protein>
<evidence type="ECO:0000256" key="5">
    <source>
        <dbReference type="ARBA" id="ARBA00023012"/>
    </source>
</evidence>
<evidence type="ECO:0000256" key="3">
    <source>
        <dbReference type="ARBA" id="ARBA00022553"/>
    </source>
</evidence>
<keyword evidence="7" id="KW-0472">Membrane</keyword>
<keyword evidence="4" id="KW-0808">Transferase</keyword>
<feature type="transmembrane region" description="Helical" evidence="7">
    <location>
        <begin position="180"/>
        <end position="203"/>
    </location>
</feature>
<sequence>MLSLEAFTFFAQSPGNVIYFLLVILLLQANLLFVNGFSFNSIVVPRLQMYVRGLGMIIGVWLLYVLGALLPLLMPLDGRILLPPLEHAAIVTSVVVFGWLFLRGHDDDARFGVVFWLILIAIVGGMLGTISGWSYLADEVRFSETIYSQLWMGAGFIFSLIFAVLCLLRLQVTPDAPLKMAFFLVMAIGFIVNLTASLTAGIAGDSPGLLRLAYVISLVIVPYIVFRLSQARLQETILEKLRTRQPAPRPVPYVVVEETESKPGTAIESQPMQLLRALGLILQEKDPETIPRQVVQAALETCHGDVAALLRLQDVNYADLTDGFDRSQKRKIPPTSINLKNQPTLVNAIERKTQRTLYSDRNEAELRDLYTRLNLEHVGPVYFQPLLRNNEVVAILLLAMPYAQRELTNSEAELLNSFGIIASDLLQLSYEAKEARLQTEQRTIDAMLERMANVSAMGQEGDEAPGDPSSEDMTLARMQINELTRQVMDLKLKLDDERTRLANMLDASDETLTVSQRIRAINEEQQRLREERDELRRRLNEAETALSSVTTEDNRVVVDRIVTALRVEKDTLQAERERLQVQLDELRLQTGSGESADVQQMINRMIEERSRLEVERDQLSDNLLNIQSELADLGIDEGTSGLAQLIGQLYEQRAELKERSEQLQRERDALLNERKSIEHAIDHEHERDTQIANLQSQIENLAVDRDAVTRQYDKLRAEQENYEEKLNAVKDHRARLLAQTSGLELELDEAHAEQSRLRAEIQNLVNQRSDLVNERDRLIAESRALQTERDQLLARAEGNRMRFQEMSEQGVGSLKEMIDDLTQQRSQLERQLSDVRSRLVESEKQIARLQSQSSTFGPREALSPEQSDMMVSLAQDLRTPMTSILGYLSLLLQESAGILGERQRNFLERIATGVDRLEIMIQDLVQITALDTGRLKLQIEPVSVVHVIEDVMTDTFMQFREKRLALNLDLDDRMAPIPVDRTGLRTVIGQLLTNAYLVSPPGSEITIVAKQDAYRIREAENLRECVFVSVTDQGGGVATDDLEDVFKRRYKATNPLIAGLGDTGVGLAIAKAIVEAHHGRLWITTQEGAGSRLSFVIPIEAGLGFEEG</sequence>
<feature type="transmembrane region" description="Helical" evidence="7">
    <location>
        <begin position="49"/>
        <end position="74"/>
    </location>
</feature>
<dbReference type="Gene3D" id="1.10.287.130">
    <property type="match status" value="1"/>
</dbReference>
<keyword evidence="3" id="KW-0597">Phosphoprotein</keyword>
<feature type="transmembrane region" description="Helical" evidence="7">
    <location>
        <begin position="148"/>
        <end position="168"/>
    </location>
</feature>
<dbReference type="Proteomes" id="UP000594468">
    <property type="component" value="Chromosome"/>
</dbReference>
<dbReference type="GO" id="GO:0000155">
    <property type="term" value="F:phosphorelay sensor kinase activity"/>
    <property type="evidence" value="ECO:0007669"/>
    <property type="project" value="InterPro"/>
</dbReference>
<organism evidence="9 10">
    <name type="scientific">Phototrophicus methaneseepsis</name>
    <dbReference type="NCBI Taxonomy" id="2710758"/>
    <lineage>
        <taxon>Bacteria</taxon>
        <taxon>Bacillati</taxon>
        <taxon>Chloroflexota</taxon>
        <taxon>Candidatus Thermofontia</taxon>
        <taxon>Phototrophicales</taxon>
        <taxon>Phototrophicaceae</taxon>
        <taxon>Phototrophicus</taxon>
    </lineage>
</organism>
<evidence type="ECO:0000313" key="10">
    <source>
        <dbReference type="Proteomes" id="UP000594468"/>
    </source>
</evidence>
<dbReference type="InterPro" id="IPR005467">
    <property type="entry name" value="His_kinase_dom"/>
</dbReference>
<dbReference type="InterPro" id="IPR036890">
    <property type="entry name" value="HATPase_C_sf"/>
</dbReference>
<dbReference type="SUPFAM" id="SSF47384">
    <property type="entry name" value="Homodimeric domain of signal transducing histidine kinase"/>
    <property type="match status" value="1"/>
</dbReference>
<keyword evidence="4" id="KW-0418">Kinase</keyword>
<name>A0A7S8E669_9CHLR</name>
<keyword evidence="7" id="KW-0812">Transmembrane</keyword>
<proteinExistence type="predicted"/>
<dbReference type="InterPro" id="IPR036097">
    <property type="entry name" value="HisK_dim/P_sf"/>
</dbReference>
<dbReference type="InterPro" id="IPR004358">
    <property type="entry name" value="Sig_transdc_His_kin-like_C"/>
</dbReference>
<keyword evidence="5" id="KW-0902">Two-component regulatory system</keyword>
<dbReference type="CDD" id="cd00082">
    <property type="entry name" value="HisKA"/>
    <property type="match status" value="1"/>
</dbReference>
<dbReference type="InterPro" id="IPR003594">
    <property type="entry name" value="HATPase_dom"/>
</dbReference>
<feature type="transmembrane region" description="Helical" evidence="7">
    <location>
        <begin position="17"/>
        <end position="37"/>
    </location>
</feature>
<evidence type="ECO:0000256" key="1">
    <source>
        <dbReference type="ARBA" id="ARBA00000085"/>
    </source>
</evidence>